<sequence>MKPNRLDDQLNSILVAAFIGMSVFTAADVLGGASFGRQLNNLPQATAQAHTPSKSVAHTGRGVTVVAAR</sequence>
<evidence type="ECO:0000256" key="1">
    <source>
        <dbReference type="SAM" id="Phobius"/>
    </source>
</evidence>
<protein>
    <submittedName>
        <fullName evidence="2">Uncharacterized protein</fullName>
    </submittedName>
</protein>
<evidence type="ECO:0000313" key="2">
    <source>
        <dbReference type="EMBL" id="QSI78915.1"/>
    </source>
</evidence>
<reference evidence="2 3" key="1">
    <citation type="submission" date="2021-02" db="EMBL/GenBank/DDBJ databases">
        <title>Niveibacterium changnyeongensis HC41.</title>
        <authorList>
            <person name="Kang M."/>
        </authorList>
    </citation>
    <scope>NUCLEOTIDE SEQUENCE [LARGE SCALE GENOMIC DNA]</scope>
    <source>
        <strain evidence="2 3">HC41</strain>
    </source>
</reference>
<name>A0ABX7MAZ5_9RHOO</name>
<keyword evidence="1" id="KW-0472">Membrane</keyword>
<gene>
    <name evidence="2" type="ORF">JY500_10010</name>
</gene>
<proteinExistence type="predicted"/>
<dbReference type="Proteomes" id="UP000663570">
    <property type="component" value="Chromosome"/>
</dbReference>
<organism evidence="2 3">
    <name type="scientific">Niveibacterium microcysteis</name>
    <dbReference type="NCBI Taxonomy" id="2811415"/>
    <lineage>
        <taxon>Bacteria</taxon>
        <taxon>Pseudomonadati</taxon>
        <taxon>Pseudomonadota</taxon>
        <taxon>Betaproteobacteria</taxon>
        <taxon>Rhodocyclales</taxon>
        <taxon>Rhodocyclaceae</taxon>
        <taxon>Niveibacterium</taxon>
    </lineage>
</organism>
<evidence type="ECO:0000313" key="3">
    <source>
        <dbReference type="Proteomes" id="UP000663570"/>
    </source>
</evidence>
<feature type="transmembrane region" description="Helical" evidence="1">
    <location>
        <begin position="12"/>
        <end position="31"/>
    </location>
</feature>
<keyword evidence="1" id="KW-1133">Transmembrane helix</keyword>
<keyword evidence="3" id="KW-1185">Reference proteome</keyword>
<accession>A0ABX7MAZ5</accession>
<dbReference type="EMBL" id="CP071060">
    <property type="protein sequence ID" value="QSI78915.1"/>
    <property type="molecule type" value="Genomic_DNA"/>
</dbReference>
<keyword evidence="1" id="KW-0812">Transmembrane</keyword>
<dbReference type="RefSeq" id="WP_206256249.1">
    <property type="nucleotide sequence ID" value="NZ_CP071060.1"/>
</dbReference>